<dbReference type="AlphaFoldDB" id="A0AAD6B3E3"/>
<feature type="compositionally biased region" description="Basic and acidic residues" evidence="1">
    <location>
        <begin position="67"/>
        <end position="81"/>
    </location>
</feature>
<keyword evidence="3" id="KW-1185">Reference proteome</keyword>
<evidence type="ECO:0000256" key="1">
    <source>
        <dbReference type="SAM" id="MobiDB-lite"/>
    </source>
</evidence>
<comment type="caution">
    <text evidence="2">The sequence shown here is derived from an EMBL/GenBank/DDBJ whole genome shotgun (WGS) entry which is preliminary data.</text>
</comment>
<feature type="region of interest" description="Disordered" evidence="1">
    <location>
        <begin position="56"/>
        <end position="109"/>
    </location>
</feature>
<proteinExistence type="predicted"/>
<name>A0AAD6B3E3_9TELE</name>
<protein>
    <submittedName>
        <fullName evidence="2">Uncharacterized protein</fullName>
    </submittedName>
</protein>
<gene>
    <name evidence="2" type="ORF">JOQ06_001795</name>
</gene>
<dbReference type="Proteomes" id="UP001219934">
    <property type="component" value="Unassembled WGS sequence"/>
</dbReference>
<evidence type="ECO:0000313" key="2">
    <source>
        <dbReference type="EMBL" id="KAJ4937216.1"/>
    </source>
</evidence>
<sequence length="109" mass="12303">MSSRHPITALSRLKMEEYQKAITVLQNIVHLFRGMKIGQKGGICGSNQLTPLAGKHEFTQDENGLDYETKSMKSERSRTEREEEEALPAVLQHKNKQKRKSLAVLAPQG</sequence>
<reference evidence="2" key="1">
    <citation type="submission" date="2022-11" db="EMBL/GenBank/DDBJ databases">
        <title>Chromosome-level genome of Pogonophryne albipinna.</title>
        <authorList>
            <person name="Jo E."/>
        </authorList>
    </citation>
    <scope>NUCLEOTIDE SEQUENCE</scope>
    <source>
        <strain evidence="2">SGF0006</strain>
        <tissue evidence="2">Muscle</tissue>
    </source>
</reference>
<evidence type="ECO:0000313" key="3">
    <source>
        <dbReference type="Proteomes" id="UP001219934"/>
    </source>
</evidence>
<accession>A0AAD6B3E3</accession>
<organism evidence="2 3">
    <name type="scientific">Pogonophryne albipinna</name>
    <dbReference type="NCBI Taxonomy" id="1090488"/>
    <lineage>
        <taxon>Eukaryota</taxon>
        <taxon>Metazoa</taxon>
        <taxon>Chordata</taxon>
        <taxon>Craniata</taxon>
        <taxon>Vertebrata</taxon>
        <taxon>Euteleostomi</taxon>
        <taxon>Actinopterygii</taxon>
        <taxon>Neopterygii</taxon>
        <taxon>Teleostei</taxon>
        <taxon>Neoteleostei</taxon>
        <taxon>Acanthomorphata</taxon>
        <taxon>Eupercaria</taxon>
        <taxon>Perciformes</taxon>
        <taxon>Notothenioidei</taxon>
        <taxon>Pogonophryne</taxon>
    </lineage>
</organism>
<dbReference type="EMBL" id="JAPTMU010000010">
    <property type="protein sequence ID" value="KAJ4937216.1"/>
    <property type="molecule type" value="Genomic_DNA"/>
</dbReference>